<gene>
    <name evidence="1" type="ORF">FHS76_001803</name>
</gene>
<organism evidence="1 2">
    <name type="scientific">Brucella daejeonensis</name>
    <dbReference type="NCBI Taxonomy" id="659015"/>
    <lineage>
        <taxon>Bacteria</taxon>
        <taxon>Pseudomonadati</taxon>
        <taxon>Pseudomonadota</taxon>
        <taxon>Alphaproteobacteria</taxon>
        <taxon>Hyphomicrobiales</taxon>
        <taxon>Brucellaceae</taxon>
        <taxon>Brucella/Ochrobactrum group</taxon>
        <taxon>Brucella</taxon>
    </lineage>
</organism>
<sequence>MTADVISLDEARNRLRVQPELVAQAEFFRGMYLLREALELIEALPGKRAEDAYDRLCQGMRVVFDRERRLGRG</sequence>
<evidence type="ECO:0000313" key="2">
    <source>
        <dbReference type="Proteomes" id="UP000555546"/>
    </source>
</evidence>
<comment type="caution">
    <text evidence="1">The sequence shown here is derived from an EMBL/GenBank/DDBJ whole genome shotgun (WGS) entry which is preliminary data.</text>
</comment>
<evidence type="ECO:0000313" key="1">
    <source>
        <dbReference type="EMBL" id="MBB5701941.1"/>
    </source>
</evidence>
<protein>
    <submittedName>
        <fullName evidence="1">Uncharacterized protein</fullName>
    </submittedName>
</protein>
<dbReference type="RefSeq" id="WP_146097142.1">
    <property type="nucleotide sequence ID" value="NZ_JACIJG010000005.1"/>
</dbReference>
<accession>A0A7W9EMP8</accession>
<name>A0A7W9EMP8_9HYPH</name>
<proteinExistence type="predicted"/>
<dbReference type="AlphaFoldDB" id="A0A7W9EMP8"/>
<reference evidence="1 2" key="1">
    <citation type="submission" date="2020-08" db="EMBL/GenBank/DDBJ databases">
        <title>Genomic Encyclopedia of Type Strains, Phase IV (KMG-IV): sequencing the most valuable type-strain genomes for metagenomic binning, comparative biology and taxonomic classification.</title>
        <authorList>
            <person name="Goeker M."/>
        </authorList>
    </citation>
    <scope>NUCLEOTIDE SEQUENCE [LARGE SCALE GENOMIC DNA]</scope>
    <source>
        <strain evidence="1 2">DSM 26944</strain>
    </source>
</reference>
<dbReference type="EMBL" id="JACIJG010000005">
    <property type="protein sequence ID" value="MBB5701941.1"/>
    <property type="molecule type" value="Genomic_DNA"/>
</dbReference>
<keyword evidence="2" id="KW-1185">Reference proteome</keyword>
<dbReference type="Proteomes" id="UP000555546">
    <property type="component" value="Unassembled WGS sequence"/>
</dbReference>